<dbReference type="Pfam" id="PF07366">
    <property type="entry name" value="SnoaL"/>
    <property type="match status" value="1"/>
</dbReference>
<accession>A0ABP7BE86</accession>
<proteinExistence type="predicted"/>
<evidence type="ECO:0008006" key="3">
    <source>
        <dbReference type="Google" id="ProtNLM"/>
    </source>
</evidence>
<dbReference type="InterPro" id="IPR009959">
    <property type="entry name" value="Cyclase_SnoaL-like"/>
</dbReference>
<dbReference type="RefSeq" id="WP_346132039.1">
    <property type="nucleotide sequence ID" value="NZ_BAABBE010000013.1"/>
</dbReference>
<dbReference type="InterPro" id="IPR032710">
    <property type="entry name" value="NTF2-like_dom_sf"/>
</dbReference>
<evidence type="ECO:0000313" key="2">
    <source>
        <dbReference type="Proteomes" id="UP001500711"/>
    </source>
</evidence>
<organism evidence="1 2">
    <name type="scientific">Lentzea roselyniae</name>
    <dbReference type="NCBI Taxonomy" id="531940"/>
    <lineage>
        <taxon>Bacteria</taxon>
        <taxon>Bacillati</taxon>
        <taxon>Actinomycetota</taxon>
        <taxon>Actinomycetes</taxon>
        <taxon>Pseudonocardiales</taxon>
        <taxon>Pseudonocardiaceae</taxon>
        <taxon>Lentzea</taxon>
    </lineage>
</organism>
<sequence>MSGPAEAVSTRNAEVVRRYLRVFETRNVAELVAEDVLVHGATSHVRGRHHPEQAVLTPGLSNCRVQVDDFFAAADRVSVACTLTYTHDRSGKDLTMSGLKSYRLHDGRVVEFWGETDLYGMLRQAGLLPEQIPSF</sequence>
<name>A0ABP7BE86_9PSEU</name>
<comment type="caution">
    <text evidence="1">The sequence shown here is derived from an EMBL/GenBank/DDBJ whole genome shotgun (WGS) entry which is preliminary data.</text>
</comment>
<keyword evidence="2" id="KW-1185">Reference proteome</keyword>
<dbReference type="Gene3D" id="3.10.450.50">
    <property type="match status" value="1"/>
</dbReference>
<evidence type="ECO:0000313" key="1">
    <source>
        <dbReference type="EMBL" id="GAA3656331.1"/>
    </source>
</evidence>
<protein>
    <recommendedName>
        <fullName evidence="3">Ketosteroid isomerase-related protein</fullName>
    </recommendedName>
</protein>
<gene>
    <name evidence="1" type="ORF">GCM10022267_48190</name>
</gene>
<reference evidence="2" key="1">
    <citation type="journal article" date="2019" name="Int. J. Syst. Evol. Microbiol.">
        <title>The Global Catalogue of Microorganisms (GCM) 10K type strain sequencing project: providing services to taxonomists for standard genome sequencing and annotation.</title>
        <authorList>
            <consortium name="The Broad Institute Genomics Platform"/>
            <consortium name="The Broad Institute Genome Sequencing Center for Infectious Disease"/>
            <person name="Wu L."/>
            <person name="Ma J."/>
        </authorList>
    </citation>
    <scope>NUCLEOTIDE SEQUENCE [LARGE SCALE GENOMIC DNA]</scope>
    <source>
        <strain evidence="2">JCM 17494</strain>
    </source>
</reference>
<dbReference type="Proteomes" id="UP001500711">
    <property type="component" value="Unassembled WGS sequence"/>
</dbReference>
<dbReference type="SUPFAM" id="SSF54427">
    <property type="entry name" value="NTF2-like"/>
    <property type="match status" value="1"/>
</dbReference>
<dbReference type="EMBL" id="BAABBE010000013">
    <property type="protein sequence ID" value="GAA3656331.1"/>
    <property type="molecule type" value="Genomic_DNA"/>
</dbReference>